<accession>A0A432LMG4</accession>
<dbReference type="InterPro" id="IPR040690">
    <property type="entry name" value="FtsX_ECD"/>
</dbReference>
<evidence type="ECO:0000256" key="11">
    <source>
        <dbReference type="SAM" id="Phobius"/>
    </source>
</evidence>
<evidence type="ECO:0000259" key="13">
    <source>
        <dbReference type="Pfam" id="PF18075"/>
    </source>
</evidence>
<dbReference type="OrthoDB" id="9813411at2"/>
<keyword evidence="4 10" id="KW-1003">Cell membrane</keyword>
<organism evidence="14 15">
    <name type="scientific">Prevotella koreensis</name>
    <dbReference type="NCBI Taxonomy" id="2490854"/>
    <lineage>
        <taxon>Bacteria</taxon>
        <taxon>Pseudomonadati</taxon>
        <taxon>Bacteroidota</taxon>
        <taxon>Bacteroidia</taxon>
        <taxon>Bacteroidales</taxon>
        <taxon>Prevotellaceae</taxon>
        <taxon>Prevotella</taxon>
    </lineage>
</organism>
<evidence type="ECO:0000256" key="6">
    <source>
        <dbReference type="ARBA" id="ARBA00022692"/>
    </source>
</evidence>
<dbReference type="Pfam" id="PF02687">
    <property type="entry name" value="FtsX"/>
    <property type="match status" value="1"/>
</dbReference>
<evidence type="ECO:0000256" key="3">
    <source>
        <dbReference type="ARBA" id="ARBA00021907"/>
    </source>
</evidence>
<feature type="transmembrane region" description="Helical" evidence="11">
    <location>
        <begin position="12"/>
        <end position="38"/>
    </location>
</feature>
<evidence type="ECO:0000259" key="12">
    <source>
        <dbReference type="Pfam" id="PF02687"/>
    </source>
</evidence>
<keyword evidence="15" id="KW-1185">Reference proteome</keyword>
<dbReference type="EMBL" id="RYYU01000001">
    <property type="protein sequence ID" value="RUL59992.1"/>
    <property type="molecule type" value="Genomic_DNA"/>
</dbReference>
<proteinExistence type="inferred from homology"/>
<gene>
    <name evidence="14" type="ORF">EHV08_09695</name>
</gene>
<dbReference type="RefSeq" id="WP_126679087.1">
    <property type="nucleotide sequence ID" value="NZ_RYYU01000001.1"/>
</dbReference>
<dbReference type="Proteomes" id="UP000278983">
    <property type="component" value="Unassembled WGS sequence"/>
</dbReference>
<keyword evidence="5 10" id="KW-0132">Cell division</keyword>
<dbReference type="InterPro" id="IPR003838">
    <property type="entry name" value="ABC3_permease_C"/>
</dbReference>
<evidence type="ECO:0000256" key="7">
    <source>
        <dbReference type="ARBA" id="ARBA00022989"/>
    </source>
</evidence>
<evidence type="ECO:0000256" key="4">
    <source>
        <dbReference type="ARBA" id="ARBA00022475"/>
    </source>
</evidence>
<comment type="caution">
    <text evidence="14">The sequence shown here is derived from an EMBL/GenBank/DDBJ whole genome shotgun (WGS) entry which is preliminary data.</text>
</comment>
<feature type="transmembrane region" description="Helical" evidence="11">
    <location>
        <begin position="162"/>
        <end position="181"/>
    </location>
</feature>
<dbReference type="PANTHER" id="PTHR47755:SF1">
    <property type="entry name" value="CELL DIVISION PROTEIN FTSX"/>
    <property type="match status" value="1"/>
</dbReference>
<dbReference type="GO" id="GO:0005886">
    <property type="term" value="C:plasma membrane"/>
    <property type="evidence" value="ECO:0007669"/>
    <property type="project" value="UniProtKB-SubCell"/>
</dbReference>
<evidence type="ECO:0000256" key="5">
    <source>
        <dbReference type="ARBA" id="ARBA00022618"/>
    </source>
</evidence>
<name>A0A432LMG4_9BACT</name>
<dbReference type="Gene3D" id="3.30.70.3040">
    <property type="match status" value="1"/>
</dbReference>
<evidence type="ECO:0000256" key="8">
    <source>
        <dbReference type="ARBA" id="ARBA00023136"/>
    </source>
</evidence>
<evidence type="ECO:0000313" key="14">
    <source>
        <dbReference type="EMBL" id="RUL59992.1"/>
    </source>
</evidence>
<comment type="subcellular location">
    <subcellularLocation>
        <location evidence="1">Cell membrane</location>
        <topology evidence="1">Multi-pass membrane protein</topology>
    </subcellularLocation>
</comment>
<evidence type="ECO:0000256" key="10">
    <source>
        <dbReference type="PIRNR" id="PIRNR003097"/>
    </source>
</evidence>
<evidence type="ECO:0000256" key="9">
    <source>
        <dbReference type="ARBA" id="ARBA00023306"/>
    </source>
</evidence>
<evidence type="ECO:0000256" key="1">
    <source>
        <dbReference type="ARBA" id="ARBA00004651"/>
    </source>
</evidence>
<dbReference type="AlphaFoldDB" id="A0A432LMG4"/>
<evidence type="ECO:0000256" key="2">
    <source>
        <dbReference type="ARBA" id="ARBA00007379"/>
    </source>
</evidence>
<dbReference type="GO" id="GO:0051301">
    <property type="term" value="P:cell division"/>
    <property type="evidence" value="ECO:0007669"/>
    <property type="project" value="UniProtKB-KW"/>
</dbReference>
<feature type="domain" description="ABC3 transporter permease C-terminal" evidence="12">
    <location>
        <begin position="167"/>
        <end position="285"/>
    </location>
</feature>
<evidence type="ECO:0000313" key="15">
    <source>
        <dbReference type="Proteomes" id="UP000278983"/>
    </source>
</evidence>
<keyword evidence="8 10" id="KW-0472">Membrane</keyword>
<feature type="domain" description="FtsX extracellular" evidence="13">
    <location>
        <begin position="52"/>
        <end position="145"/>
    </location>
</feature>
<keyword evidence="6 11" id="KW-0812">Transmembrane</keyword>
<dbReference type="InterPro" id="IPR004513">
    <property type="entry name" value="FtsX"/>
</dbReference>
<dbReference type="PANTHER" id="PTHR47755">
    <property type="entry name" value="CELL DIVISION PROTEIN FTSX"/>
    <property type="match status" value="1"/>
</dbReference>
<dbReference type="PIRSF" id="PIRSF003097">
    <property type="entry name" value="FtsX"/>
    <property type="match status" value="1"/>
</dbReference>
<sequence>MGRKRKNSSRRSSLQVITLCISTALVLVLVGLVVLSVLSARNLSQLVRENLTVTMVLAEDITEPEVAQLRKGIEKERYVQHVNYISKEQVLKEETEAMGADPTEFIGYNFYTASLVLNLKADYANRDSMAWIATALKKHQKVKEVDFQQDLMDKVNDNIGKVSIVLIVLAILLSIISFSLINNHVRLSVYASRFNIHTMKLVGASWGFIRRPFIWRAIAIGVVAATFAIGVLGSAVYAWYTQTPGILSVMTWEVLAITGGTVLLFGIIITTFCSYISVSRFLKMKAGDLYKV</sequence>
<comment type="similarity">
    <text evidence="2 10">Belongs to the ABC-4 integral membrane protein family. FtsX subfamily.</text>
</comment>
<reference evidence="14 15" key="1">
    <citation type="submission" date="2018-12" db="EMBL/GenBank/DDBJ databases">
        <title>Genome sequencing of Prevotella sp. KCOM 3155 (= JS262).</title>
        <authorList>
            <person name="Kook J.-K."/>
            <person name="Park S.-N."/>
            <person name="Lim Y.K."/>
        </authorList>
    </citation>
    <scope>NUCLEOTIDE SEQUENCE [LARGE SCALE GENOMIC DNA]</scope>
    <source>
        <strain evidence="14 15">KCOM 3155</strain>
    </source>
</reference>
<keyword evidence="9 10" id="KW-0131">Cell cycle</keyword>
<feature type="transmembrane region" description="Helical" evidence="11">
    <location>
        <begin position="252"/>
        <end position="276"/>
    </location>
</feature>
<keyword evidence="7 11" id="KW-1133">Transmembrane helix</keyword>
<feature type="transmembrane region" description="Helical" evidence="11">
    <location>
        <begin position="213"/>
        <end position="240"/>
    </location>
</feature>
<dbReference type="Pfam" id="PF18075">
    <property type="entry name" value="FtsX_ECD"/>
    <property type="match status" value="1"/>
</dbReference>
<protein>
    <recommendedName>
        <fullName evidence="3 10">Cell division protein FtsX</fullName>
    </recommendedName>
</protein>